<evidence type="ECO:0000256" key="2">
    <source>
        <dbReference type="ARBA" id="ARBA00023002"/>
    </source>
</evidence>
<keyword evidence="5" id="KW-1185">Reference proteome</keyword>
<dbReference type="PANTHER" id="PTHR43656">
    <property type="entry name" value="BINDING OXIDOREDUCTASE, PUTATIVE (AFU_ORTHOLOGUE AFUA_2G08260)-RELATED"/>
    <property type="match status" value="1"/>
</dbReference>
<evidence type="ECO:0000313" key="4">
    <source>
        <dbReference type="EMBL" id="MBF5054568.1"/>
    </source>
</evidence>
<dbReference type="CDD" id="cd04733">
    <property type="entry name" value="OYE_like_2_FMN"/>
    <property type="match status" value="1"/>
</dbReference>
<dbReference type="Pfam" id="PF00724">
    <property type="entry name" value="Oxidored_FMN"/>
    <property type="match status" value="1"/>
</dbReference>
<dbReference type="SUPFAM" id="SSF51395">
    <property type="entry name" value="FMN-linked oxidoreductases"/>
    <property type="match status" value="1"/>
</dbReference>
<reference evidence="4 5" key="1">
    <citation type="submission" date="2012-09" db="EMBL/GenBank/DDBJ databases">
        <title>Genome Sequence of alkane-degrading Bacterium Alcanivorax venustensis ISO4.</title>
        <authorList>
            <person name="Lai Q."/>
            <person name="Shao Z."/>
        </authorList>
    </citation>
    <scope>NUCLEOTIDE SEQUENCE [LARGE SCALE GENOMIC DNA]</scope>
    <source>
        <strain evidence="4 5">ISO4</strain>
    </source>
</reference>
<evidence type="ECO:0000256" key="1">
    <source>
        <dbReference type="ARBA" id="ARBA00022630"/>
    </source>
</evidence>
<name>A0ABS0AKB1_9GAMM</name>
<dbReference type="InterPro" id="IPR013785">
    <property type="entry name" value="Aldolase_TIM"/>
</dbReference>
<sequence length="412" mass="45126">MTVTLDQPLELPCGATLKNRLGKSAMSETLGTTDNRVTAKLTRLYRAWARGGTGLSVTGNVMIDRRALGEPCNVVLEDRRDMDRLKAWARAGRENGTHLWMQINHPGKQAPAALNRETVSPSAVPFSDPNLKRFFHVPRALTVAEIEDLVRRFGETAALAKEAGFSGVQIHGAHGYLVSQFLSPRHNRREDAYGGSAENRRRFVLEVYDEIRRRVGDDFPVSIKLNSADFQKGGFTEEESLAVVEALDARGIDLIEISGGTYEAPRMAGQGQRESTRRREAYFLSYAEQVRSRVKVPLMVTGGFRSREGMAAALEDGATDVIGLARPLVLDPAFSNRLLAGEDAVSAVAPIRTGIRAVDNAAMMEVSWYTLQLARIARGKAPLADAGGLSSLVKVAGLIGWRRLRMGRLRAS</sequence>
<accession>A0ABS0AKB1</accession>
<keyword evidence="2" id="KW-0560">Oxidoreductase</keyword>
<proteinExistence type="predicted"/>
<gene>
    <name evidence="4" type="ORF">ISO4_03170</name>
</gene>
<comment type="caution">
    <text evidence="4">The sequence shown here is derived from an EMBL/GenBank/DDBJ whole genome shotgun (WGS) entry which is preliminary data.</text>
</comment>
<dbReference type="InterPro" id="IPR051799">
    <property type="entry name" value="NADH_flavin_oxidoreductase"/>
</dbReference>
<dbReference type="PANTHER" id="PTHR43656:SF2">
    <property type="entry name" value="BINDING OXIDOREDUCTASE, PUTATIVE (AFU_ORTHOLOGUE AFUA_2G08260)-RELATED"/>
    <property type="match status" value="1"/>
</dbReference>
<organism evidence="4 5">
    <name type="scientific">Alloalcanivorax venustensis ISO4</name>
    <dbReference type="NCBI Taxonomy" id="1177184"/>
    <lineage>
        <taxon>Bacteria</taxon>
        <taxon>Pseudomonadati</taxon>
        <taxon>Pseudomonadota</taxon>
        <taxon>Gammaproteobacteria</taxon>
        <taxon>Oceanospirillales</taxon>
        <taxon>Alcanivoracaceae</taxon>
        <taxon>Alloalcanivorax</taxon>
    </lineage>
</organism>
<dbReference type="InterPro" id="IPR001155">
    <property type="entry name" value="OxRdtase_FMN_N"/>
</dbReference>
<dbReference type="EMBL" id="ARXR01000053">
    <property type="protein sequence ID" value="MBF5054568.1"/>
    <property type="molecule type" value="Genomic_DNA"/>
</dbReference>
<protein>
    <submittedName>
        <fullName evidence="4">NADH:flavin oxidoreductase</fullName>
    </submittedName>
</protein>
<keyword evidence="1" id="KW-0285">Flavoprotein</keyword>
<dbReference type="Gene3D" id="3.20.20.70">
    <property type="entry name" value="Aldolase class I"/>
    <property type="match status" value="1"/>
</dbReference>
<dbReference type="RefSeq" id="WP_194856883.1">
    <property type="nucleotide sequence ID" value="NZ_ARXR01000053.1"/>
</dbReference>
<feature type="domain" description="NADH:flavin oxidoreductase/NADH oxidase N-terminal" evidence="3">
    <location>
        <begin position="7"/>
        <end position="338"/>
    </location>
</feature>
<evidence type="ECO:0000259" key="3">
    <source>
        <dbReference type="Pfam" id="PF00724"/>
    </source>
</evidence>
<evidence type="ECO:0000313" key="5">
    <source>
        <dbReference type="Proteomes" id="UP000644441"/>
    </source>
</evidence>
<dbReference type="Proteomes" id="UP000644441">
    <property type="component" value="Unassembled WGS sequence"/>
</dbReference>